<organism evidence="2 3">
    <name type="scientific">Lactuca sativa</name>
    <name type="common">Garden lettuce</name>
    <dbReference type="NCBI Taxonomy" id="4236"/>
    <lineage>
        <taxon>Eukaryota</taxon>
        <taxon>Viridiplantae</taxon>
        <taxon>Streptophyta</taxon>
        <taxon>Embryophyta</taxon>
        <taxon>Tracheophyta</taxon>
        <taxon>Spermatophyta</taxon>
        <taxon>Magnoliopsida</taxon>
        <taxon>eudicotyledons</taxon>
        <taxon>Gunneridae</taxon>
        <taxon>Pentapetalae</taxon>
        <taxon>asterids</taxon>
        <taxon>campanulids</taxon>
        <taxon>Asterales</taxon>
        <taxon>Asteraceae</taxon>
        <taxon>Cichorioideae</taxon>
        <taxon>Cichorieae</taxon>
        <taxon>Lactucinae</taxon>
        <taxon>Lactuca</taxon>
    </lineage>
</organism>
<dbReference type="InterPro" id="IPR036047">
    <property type="entry name" value="F-box-like_dom_sf"/>
</dbReference>
<accession>A0A9R1V4C5</accession>
<evidence type="ECO:0000313" key="3">
    <source>
        <dbReference type="Proteomes" id="UP000235145"/>
    </source>
</evidence>
<dbReference type="Gene3D" id="3.80.10.10">
    <property type="entry name" value="Ribonuclease Inhibitor"/>
    <property type="match status" value="1"/>
</dbReference>
<name>A0A9R1V4C5_LACSA</name>
<dbReference type="InterPro" id="IPR055357">
    <property type="entry name" value="LRR_At1g61320_AtMIF1"/>
</dbReference>
<comment type="caution">
    <text evidence="2">The sequence shown here is derived from an EMBL/GenBank/DDBJ whole genome shotgun (WGS) entry which is preliminary data.</text>
</comment>
<dbReference type="SUPFAM" id="SSF52047">
    <property type="entry name" value="RNI-like"/>
    <property type="match status" value="1"/>
</dbReference>
<dbReference type="AlphaFoldDB" id="A0A9R1V4C5"/>
<dbReference type="InterPro" id="IPR053197">
    <property type="entry name" value="F-box_SCFL_complex_component"/>
</dbReference>
<gene>
    <name evidence="2" type="ORF">LSAT_V11C600311090</name>
</gene>
<protein>
    <recommendedName>
        <fullName evidence="1">At1g61320/AtMIF1 LRR domain-containing protein</fullName>
    </recommendedName>
</protein>
<dbReference type="SUPFAM" id="SSF81383">
    <property type="entry name" value="F-box domain"/>
    <property type="match status" value="1"/>
</dbReference>
<evidence type="ECO:0000313" key="2">
    <source>
        <dbReference type="EMBL" id="KAJ0198644.1"/>
    </source>
</evidence>
<dbReference type="Proteomes" id="UP000235145">
    <property type="component" value="Unassembled WGS sequence"/>
</dbReference>
<feature type="domain" description="At1g61320/AtMIF1 LRR" evidence="1">
    <location>
        <begin position="138"/>
        <end position="234"/>
    </location>
</feature>
<dbReference type="PANTHER" id="PTHR34223">
    <property type="entry name" value="OS11G0201299 PROTEIN"/>
    <property type="match status" value="1"/>
</dbReference>
<reference evidence="2 3" key="1">
    <citation type="journal article" date="2017" name="Nat. Commun.">
        <title>Genome assembly with in vitro proximity ligation data and whole-genome triplication in lettuce.</title>
        <authorList>
            <person name="Reyes-Chin-Wo S."/>
            <person name="Wang Z."/>
            <person name="Yang X."/>
            <person name="Kozik A."/>
            <person name="Arikit S."/>
            <person name="Song C."/>
            <person name="Xia L."/>
            <person name="Froenicke L."/>
            <person name="Lavelle D.O."/>
            <person name="Truco M.J."/>
            <person name="Xia R."/>
            <person name="Zhu S."/>
            <person name="Xu C."/>
            <person name="Xu H."/>
            <person name="Xu X."/>
            <person name="Cox K."/>
            <person name="Korf I."/>
            <person name="Meyers B.C."/>
            <person name="Michelmore R.W."/>
        </authorList>
    </citation>
    <scope>NUCLEOTIDE SEQUENCE [LARGE SCALE GENOMIC DNA]</scope>
    <source>
        <strain evidence="3">cv. Salinas</strain>
        <tissue evidence="2">Seedlings</tissue>
    </source>
</reference>
<dbReference type="InterPro" id="IPR032675">
    <property type="entry name" value="LRR_dom_sf"/>
</dbReference>
<keyword evidence="3" id="KW-1185">Reference proteome</keyword>
<dbReference type="Pfam" id="PF23622">
    <property type="entry name" value="LRR_At1g61320_AtMIF1"/>
    <property type="match status" value="1"/>
</dbReference>
<sequence length="527" mass="60308">MAENKENHISIDNIPYEILYQIVSLIPLKEAARTIILSSSWKHLWAPVQVFVNMDFDRITTQESGQQMNQLISSFLNTYETSYQILNLSFLEPKTVSEETLFFKAIKGVDKELHICFNGETPTDFGLTIELPLCKNAHFCSLKTLHLRSITSLAGSFLPELFSSCWNLETLTLEKCSGLQNIDLKAHGFLQKFVVLDCENMENVTILSAPNLKSFCYRGTLVKTELEDVPALCDVTLDFKGSTALRDHSEFDSEDIVSLLASLKDVEVLTVSGWLLEVNYFVSILGILDTCVFLYHRLSLPLNITNLFYFVFWLDKKWLCTRGVIFDDFDFMFNELKELSWIDCCMNKQKRDSLVCFLSITPSLENLFIKIDKKWSTKPCSHFHQSCPQAWTNEATTSSDWNLKHMKVVKFLGFKIEEQNRMLVSLIDVLLKKAIVMKKMSVTEPENKLSWSVAKVPRSHLNKMEKASTTTCHPSKSSLLLSSLDNNCCFRLTPTSENEIVPRFLVGLQTTRHHPRYGLATPLPNLR</sequence>
<proteinExistence type="predicted"/>
<evidence type="ECO:0000259" key="1">
    <source>
        <dbReference type="Pfam" id="PF23622"/>
    </source>
</evidence>
<dbReference type="PANTHER" id="PTHR34223:SF51">
    <property type="entry name" value="OS06G0556300 PROTEIN"/>
    <property type="match status" value="1"/>
</dbReference>
<dbReference type="EMBL" id="NBSK02000006">
    <property type="protein sequence ID" value="KAJ0198644.1"/>
    <property type="molecule type" value="Genomic_DNA"/>
</dbReference>